<organism evidence="2 3">
    <name type="scientific">Pyrobaculum ferrireducens</name>
    <dbReference type="NCBI Taxonomy" id="1104324"/>
    <lineage>
        <taxon>Archaea</taxon>
        <taxon>Thermoproteota</taxon>
        <taxon>Thermoprotei</taxon>
        <taxon>Thermoproteales</taxon>
        <taxon>Thermoproteaceae</taxon>
        <taxon>Pyrobaculum</taxon>
    </lineage>
</organism>
<gene>
    <name evidence="2" type="ORF">P186_2831</name>
</gene>
<reference evidence="2 3" key="1">
    <citation type="journal article" date="2012" name="J. Bacteriol.">
        <title>Complete genome sequence of strain 1860, a crenarchaeon of the genus pyrobaculum able to grow with various electron acceptors.</title>
        <authorList>
            <person name="Mardanov A.V."/>
            <person name="Gumerov V.M."/>
            <person name="Slobodkina G.B."/>
            <person name="Beletsky A.V."/>
            <person name="Bonch-Osmolovskaya E.A."/>
            <person name="Ravin N.V."/>
            <person name="Skryabin K.G."/>
        </authorList>
    </citation>
    <scope>NUCLEOTIDE SEQUENCE [LARGE SCALE GENOMIC DNA]</scope>
    <source>
        <strain evidence="2 3">1860</strain>
    </source>
</reference>
<evidence type="ECO:0000256" key="1">
    <source>
        <dbReference type="SAM" id="Phobius"/>
    </source>
</evidence>
<protein>
    <submittedName>
        <fullName evidence="2">Uncharacterized protein</fullName>
    </submittedName>
</protein>
<evidence type="ECO:0000313" key="2">
    <source>
        <dbReference type="EMBL" id="AET34207.1"/>
    </source>
</evidence>
<keyword evidence="1" id="KW-0472">Membrane</keyword>
<feature type="transmembrane region" description="Helical" evidence="1">
    <location>
        <begin position="30"/>
        <end position="56"/>
    </location>
</feature>
<accession>G7VFK1</accession>
<feature type="transmembrane region" description="Helical" evidence="1">
    <location>
        <begin position="6"/>
        <end position="23"/>
    </location>
</feature>
<dbReference type="HOGENOM" id="CLU_2985828_0_0_2"/>
<proteinExistence type="predicted"/>
<dbReference type="EMBL" id="CP003098">
    <property type="protein sequence ID" value="AET34207.1"/>
    <property type="molecule type" value="Genomic_DNA"/>
</dbReference>
<keyword evidence="1" id="KW-0812">Transmembrane</keyword>
<sequence>MQSFDVFYSFVLFIICLVSLYMAMSLERFIYVYVSYNCPVGGLGLVTLTCLVMGGLP</sequence>
<evidence type="ECO:0000313" key="3">
    <source>
        <dbReference type="Proteomes" id="UP000005867"/>
    </source>
</evidence>
<dbReference type="KEGG" id="pyr:P186_2831"/>
<keyword evidence="1" id="KW-1133">Transmembrane helix</keyword>
<dbReference type="AlphaFoldDB" id="G7VFK1"/>
<dbReference type="BioCyc" id="PSP1104324:GJSN-2769-MONOMER"/>
<name>G7VFK1_9CREN</name>
<dbReference type="Proteomes" id="UP000005867">
    <property type="component" value="Chromosome"/>
</dbReference>
<keyword evidence="3" id="KW-1185">Reference proteome</keyword>